<dbReference type="Gene3D" id="3.90.930.1">
    <property type="match status" value="1"/>
</dbReference>
<dbReference type="NCBIfam" id="TIGR01643">
    <property type="entry name" value="YD_repeat_2x"/>
    <property type="match status" value="3"/>
</dbReference>
<dbReference type="InterPro" id="IPR050708">
    <property type="entry name" value="T6SS_VgrG/RHS"/>
</dbReference>
<feature type="domain" description="Fibronectin type-III" evidence="3">
    <location>
        <begin position="772"/>
        <end position="859"/>
    </location>
</feature>
<dbReference type="InterPro" id="IPR056823">
    <property type="entry name" value="TEN-like_YD-shell"/>
</dbReference>
<keyword evidence="1" id="KW-0677">Repeat</keyword>
<comment type="caution">
    <text evidence="4">The sequence shown here is derived from an EMBL/GenBank/DDBJ whole genome shotgun (WGS) entry which is preliminary data.</text>
</comment>
<dbReference type="SUPFAM" id="SSF49265">
    <property type="entry name" value="Fibronectin type III"/>
    <property type="match status" value="3"/>
</dbReference>
<feature type="region of interest" description="Disordered" evidence="2">
    <location>
        <begin position="52"/>
        <end position="99"/>
    </location>
</feature>
<dbReference type="InterPro" id="IPR045351">
    <property type="entry name" value="DUF6531"/>
</dbReference>
<gene>
    <name evidence="4" type="ORF">ABQJ54_18805</name>
</gene>
<name>A0ABV3QIY7_9GAMM</name>
<accession>A0ABV3QIY7</accession>
<dbReference type="InterPro" id="IPR031325">
    <property type="entry name" value="RHS_repeat"/>
</dbReference>
<dbReference type="Pfam" id="PF20148">
    <property type="entry name" value="DUF6531"/>
    <property type="match status" value="1"/>
</dbReference>
<dbReference type="CDD" id="cd00063">
    <property type="entry name" value="FN3"/>
    <property type="match status" value="3"/>
</dbReference>
<protein>
    <submittedName>
        <fullName evidence="4">DUF6531 domain-containing protein</fullName>
    </submittedName>
</protein>
<dbReference type="InterPro" id="IPR013783">
    <property type="entry name" value="Ig-like_fold"/>
</dbReference>
<keyword evidence="5" id="KW-1185">Reference proteome</keyword>
<feature type="compositionally biased region" description="Polar residues" evidence="2">
    <location>
        <begin position="56"/>
        <end position="71"/>
    </location>
</feature>
<evidence type="ECO:0000313" key="4">
    <source>
        <dbReference type="EMBL" id="MEW9573809.1"/>
    </source>
</evidence>
<dbReference type="Pfam" id="PF25023">
    <property type="entry name" value="TEN_YD-shell"/>
    <property type="match status" value="1"/>
</dbReference>
<dbReference type="EMBL" id="JBFOHK010000006">
    <property type="protein sequence ID" value="MEW9573809.1"/>
    <property type="molecule type" value="Genomic_DNA"/>
</dbReference>
<feature type="domain" description="Fibronectin type-III" evidence="3">
    <location>
        <begin position="860"/>
        <end position="946"/>
    </location>
</feature>
<dbReference type="PANTHER" id="PTHR32305:SF15">
    <property type="entry name" value="PROTEIN RHSA-RELATED"/>
    <property type="match status" value="1"/>
</dbReference>
<dbReference type="Proteomes" id="UP001556220">
    <property type="component" value="Unassembled WGS sequence"/>
</dbReference>
<dbReference type="Gene3D" id="2.180.10.10">
    <property type="entry name" value="RHS repeat-associated core"/>
    <property type="match status" value="1"/>
</dbReference>
<sequence>MVLGDDAKPDVTNLAGSTVTAWVLDDGGGFPINYDEIGSGSGYFVTAVGPRGGGSVHTSTNTQSTANLNNDKNPKTGCDHSDTTSAVADGDPIDTSSGSKIEEVTDFALPGEMGLRFVRYYNSRYTCAGSATCMESMGAWTTNLDYRLFLSCTQPPATTNTTNAMSPDQLPGGGMPTPCGPANYYRPDGSVLTFTSTSAFYGMPGTTEDLPGPFNGAGTATLTNNGNGTYTVHDEDARDLTFNAQGTLLSITDASGIGWTLTYPDANTVVVTHTNGQSFTLHRSSSPTTYGTAKQINVTDPAGNVYVYQSTTGVLDSTIEPVSQIGVIDSVTLPGSPSTVVGYQYFPDNTTPGTGTYAQLEEVDYNGVAHDVTTYDSAGRANMSSLADGNEKTSIVYGSTSTGPTATVTNPLGHVSVYQFNSSGLLVSVTGDASTHCAATFAQDSYDANGNMLSSTDNNGNVTAYTYDAAGLLQQKIEARGSAVQRTTDIVWDSTPGTVRPLSATVEGYAKTAYAYDAHGRLASVTITNLSGNGTANQALATTYTNTLYGNGLVQTRTVVHPSPNNSNTDVYTYDAQGHLTSVANGLGQTTTYSNYTALGKSQKIIGPNGDETDFTYDARDRIQTRTTHPNGGTATWTYGYDGFGLLASQTEPDGVETQWNRDADMRVRTITHTEKDGTSTETIGYDANGDVTSQVITRGSVTALSESMRYDELGRLLEKDGANGQKQTYQYDLDGNVSSVTNALGHTVAYQYDALNRVKTVTESGGASLGVPTLGLPASSNNGSYTVSWSAMSDTTSYTLQEQVNGGGWNTIYTGGNTSMAISGKGDGSYGYQVQACNAGACGSWSATATISVLFPPPAPASLSVPATSSGSVAVSWPAASTASSYILQQALNGGAWSQIYSGAALAYTQKETTSGSYAFRVQACNAGGCSSAYTTSTSVTVTIPPSTAPSLSVPATNGSGSYTVSWGAVSGATSYTLQKQTNGGGWSTVYSGGGTSTVPSGNAWGATYGFKVQACNAGGCGPWSAVGTVVLVPAPPGSISGPGQVPSPGAAEISWAASSGATSYTLQRTNLASGGPSTIYSGSATSYINSGLPPGEYDYAVNACNAAGCSGWTQPTTVKVYVNCPAGAAAATAGAMEPLVIKCPSDTASAAVKAGTP</sequence>
<reference evidence="4 5" key="1">
    <citation type="submission" date="2024-06" db="EMBL/GenBank/DDBJ databases">
        <authorList>
            <person name="Woo H."/>
        </authorList>
    </citation>
    <scope>NUCLEOTIDE SEQUENCE [LARGE SCALE GENOMIC DNA]</scope>
    <source>
        <strain evidence="4 5">Si-c</strain>
    </source>
</reference>
<dbReference type="PANTHER" id="PTHR32305">
    <property type="match status" value="1"/>
</dbReference>
<dbReference type="Pfam" id="PF05593">
    <property type="entry name" value="RHS_repeat"/>
    <property type="match status" value="2"/>
</dbReference>
<proteinExistence type="predicted"/>
<evidence type="ECO:0000256" key="1">
    <source>
        <dbReference type="ARBA" id="ARBA00022737"/>
    </source>
</evidence>
<organism evidence="4 5">
    <name type="scientific">Rhodanobacter lycopersici</name>
    <dbReference type="NCBI Taxonomy" id="3162487"/>
    <lineage>
        <taxon>Bacteria</taxon>
        <taxon>Pseudomonadati</taxon>
        <taxon>Pseudomonadota</taxon>
        <taxon>Gammaproteobacteria</taxon>
        <taxon>Lysobacterales</taxon>
        <taxon>Rhodanobacteraceae</taxon>
        <taxon>Rhodanobacter</taxon>
    </lineage>
</organism>
<dbReference type="SMART" id="SM00060">
    <property type="entry name" value="FN3"/>
    <property type="match status" value="4"/>
</dbReference>
<dbReference type="InterPro" id="IPR036116">
    <property type="entry name" value="FN3_sf"/>
</dbReference>
<evidence type="ECO:0000313" key="5">
    <source>
        <dbReference type="Proteomes" id="UP001556220"/>
    </source>
</evidence>
<evidence type="ECO:0000256" key="2">
    <source>
        <dbReference type="SAM" id="MobiDB-lite"/>
    </source>
</evidence>
<dbReference type="InterPro" id="IPR003961">
    <property type="entry name" value="FN3_dom"/>
</dbReference>
<dbReference type="RefSeq" id="WP_367855863.1">
    <property type="nucleotide sequence ID" value="NZ_JBFOHK010000006.1"/>
</dbReference>
<feature type="compositionally biased region" description="Basic and acidic residues" evidence="2">
    <location>
        <begin position="72"/>
        <end position="82"/>
    </location>
</feature>
<evidence type="ECO:0000259" key="3">
    <source>
        <dbReference type="PROSITE" id="PS50853"/>
    </source>
</evidence>
<feature type="domain" description="Fibronectin type-III" evidence="3">
    <location>
        <begin position="947"/>
        <end position="1037"/>
    </location>
</feature>
<dbReference type="PROSITE" id="PS50853">
    <property type="entry name" value="FN3"/>
    <property type="match status" value="3"/>
</dbReference>
<dbReference type="Gene3D" id="2.60.40.10">
    <property type="entry name" value="Immunoglobulins"/>
    <property type="match status" value="4"/>
</dbReference>
<dbReference type="InterPro" id="IPR006530">
    <property type="entry name" value="YD"/>
</dbReference>